<keyword evidence="4 6" id="KW-1133">Transmembrane helix</keyword>
<dbReference type="Pfam" id="PF01810">
    <property type="entry name" value="LysE"/>
    <property type="match status" value="1"/>
</dbReference>
<evidence type="ECO:0000313" key="7">
    <source>
        <dbReference type="EMBL" id="CRK74550.1"/>
    </source>
</evidence>
<dbReference type="GO" id="GO:0033228">
    <property type="term" value="P:cysteine export across plasma membrane"/>
    <property type="evidence" value="ECO:0007669"/>
    <property type="project" value="TreeGrafter"/>
</dbReference>
<evidence type="ECO:0000256" key="2">
    <source>
        <dbReference type="ARBA" id="ARBA00022475"/>
    </source>
</evidence>
<keyword evidence="3 6" id="KW-0812">Transmembrane</keyword>
<sequence>MYSFILPFLAFAFVSSATPGPNNVMLLASGANFGFRRTLPHMLGISIGHSFQVALIGLGLLQLFNAYPASFIVMKFLSAAYLLYLAYKIANAAPPADAKPDSKPFTFLQAAAFQWVNPKALFMAITAQSQYAQPEFGIWGPIAIALLFMAANFPAVSIWGYMGVQIKSLLSTPRRLRIFNYAMAGILIATLYPMLTADFTL</sequence>
<dbReference type="GO" id="GO:0005886">
    <property type="term" value="C:plasma membrane"/>
    <property type="evidence" value="ECO:0007669"/>
    <property type="project" value="UniProtKB-SubCell"/>
</dbReference>
<evidence type="ECO:0000256" key="1">
    <source>
        <dbReference type="ARBA" id="ARBA00004651"/>
    </source>
</evidence>
<dbReference type="OrthoDB" id="9812084at2"/>
<dbReference type="PANTHER" id="PTHR30086:SF20">
    <property type="entry name" value="ARGININE EXPORTER PROTEIN ARGO-RELATED"/>
    <property type="match status" value="1"/>
</dbReference>
<reference evidence="7 8" key="1">
    <citation type="submission" date="2015-04" db="EMBL/GenBank/DDBJ databases">
        <authorList>
            <person name="Syromyatnikov M.Y."/>
            <person name="Popov V.N."/>
        </authorList>
    </citation>
    <scope>NUCLEOTIDE SEQUENCE [LARGE SCALE GENOMIC DNA]</scope>
    <source>
        <strain evidence="7 8">CECT 5292</strain>
    </source>
</reference>
<gene>
    <name evidence="7" type="primary">eamB_2</name>
    <name evidence="7" type="ORF">NIG5292_00585</name>
</gene>
<feature type="transmembrane region" description="Helical" evidence="6">
    <location>
        <begin position="138"/>
        <end position="164"/>
    </location>
</feature>
<protein>
    <submittedName>
        <fullName evidence="7">Cysteine/O-acetylserine efflux protein</fullName>
    </submittedName>
</protein>
<name>A0A0U1NIK4_9RHOB</name>
<comment type="subcellular location">
    <subcellularLocation>
        <location evidence="1">Cell membrane</location>
        <topology evidence="1">Multi-pass membrane protein</topology>
    </subcellularLocation>
</comment>
<feature type="transmembrane region" description="Helical" evidence="6">
    <location>
        <begin position="176"/>
        <end position="195"/>
    </location>
</feature>
<dbReference type="AlphaFoldDB" id="A0A0U1NIK4"/>
<organism evidence="7 8">
    <name type="scientific">Nereida ignava</name>
    <dbReference type="NCBI Taxonomy" id="282199"/>
    <lineage>
        <taxon>Bacteria</taxon>
        <taxon>Pseudomonadati</taxon>
        <taxon>Pseudomonadota</taxon>
        <taxon>Alphaproteobacteria</taxon>
        <taxon>Rhodobacterales</taxon>
        <taxon>Roseobacteraceae</taxon>
        <taxon>Nereida</taxon>
    </lineage>
</organism>
<dbReference type="EMBL" id="CVQV01000003">
    <property type="protein sequence ID" value="CRK74550.1"/>
    <property type="molecule type" value="Genomic_DNA"/>
</dbReference>
<dbReference type="GO" id="GO:0015171">
    <property type="term" value="F:amino acid transmembrane transporter activity"/>
    <property type="evidence" value="ECO:0007669"/>
    <property type="project" value="TreeGrafter"/>
</dbReference>
<proteinExistence type="predicted"/>
<evidence type="ECO:0000256" key="3">
    <source>
        <dbReference type="ARBA" id="ARBA00022692"/>
    </source>
</evidence>
<dbReference type="RefSeq" id="WP_048597850.1">
    <property type="nucleotide sequence ID" value="NZ_CBFHGK010000001.1"/>
</dbReference>
<accession>A0A0U1NIK4</accession>
<dbReference type="InterPro" id="IPR001123">
    <property type="entry name" value="LeuE-type"/>
</dbReference>
<evidence type="ECO:0000256" key="6">
    <source>
        <dbReference type="SAM" id="Phobius"/>
    </source>
</evidence>
<evidence type="ECO:0000256" key="5">
    <source>
        <dbReference type="ARBA" id="ARBA00023136"/>
    </source>
</evidence>
<keyword evidence="2" id="KW-1003">Cell membrane</keyword>
<dbReference type="STRING" id="282199.GCA_001049735_00585"/>
<feature type="transmembrane region" description="Helical" evidence="6">
    <location>
        <begin position="41"/>
        <end position="61"/>
    </location>
</feature>
<keyword evidence="8" id="KW-1185">Reference proteome</keyword>
<dbReference type="PANTHER" id="PTHR30086">
    <property type="entry name" value="ARGININE EXPORTER PROTEIN ARGO"/>
    <property type="match status" value="1"/>
</dbReference>
<dbReference type="Proteomes" id="UP000048949">
    <property type="component" value="Unassembled WGS sequence"/>
</dbReference>
<feature type="transmembrane region" description="Helical" evidence="6">
    <location>
        <begin position="68"/>
        <end position="87"/>
    </location>
</feature>
<evidence type="ECO:0000313" key="8">
    <source>
        <dbReference type="Proteomes" id="UP000048949"/>
    </source>
</evidence>
<evidence type="ECO:0000256" key="4">
    <source>
        <dbReference type="ARBA" id="ARBA00022989"/>
    </source>
</evidence>
<keyword evidence="5 6" id="KW-0472">Membrane</keyword>